<keyword evidence="6" id="KW-0472">Membrane</keyword>
<organism evidence="8 9">
    <name type="scientific">Candidatus Buchananbacteria bacterium CG10_big_fil_rev_8_21_14_0_10_33_19</name>
    <dbReference type="NCBI Taxonomy" id="1974525"/>
    <lineage>
        <taxon>Bacteria</taxon>
        <taxon>Candidatus Buchananiibacteriota</taxon>
    </lineage>
</organism>
<evidence type="ECO:0000256" key="6">
    <source>
        <dbReference type="SAM" id="Phobius"/>
    </source>
</evidence>
<sequence>MQTVINNPQNNLKYYIPPKWIIILLIITITIIALFVLIAKLSKPSNSNSPNNIINNLPINNPTRLLAEKRDRPSFGNPDAKLVIVEFSDFQCSVCQAEFPIIRAIANKYQDQILYIYRQYPIINDGSPLVSQASLCANEQNKFWPLHDRLFLNAKSDFTKDDLITIAQQSGLNKNQFSNCLSSEKYQDIINEDFQDGYALQVPGTPTFFINGNKLSGEVSTDNWELIIDQSLKLINSQK</sequence>
<protein>
    <recommendedName>
        <fullName evidence="7">Thioredoxin domain-containing protein</fullName>
    </recommendedName>
</protein>
<feature type="transmembrane region" description="Helical" evidence="6">
    <location>
        <begin position="20"/>
        <end position="39"/>
    </location>
</feature>
<evidence type="ECO:0000259" key="7">
    <source>
        <dbReference type="PROSITE" id="PS51352"/>
    </source>
</evidence>
<dbReference type="Proteomes" id="UP000229056">
    <property type="component" value="Unassembled WGS sequence"/>
</dbReference>
<keyword evidence="2" id="KW-0732">Signal</keyword>
<dbReference type="InterPro" id="IPR013766">
    <property type="entry name" value="Thioredoxin_domain"/>
</dbReference>
<dbReference type="SUPFAM" id="SSF52833">
    <property type="entry name" value="Thioredoxin-like"/>
    <property type="match status" value="1"/>
</dbReference>
<dbReference type="Pfam" id="PF13462">
    <property type="entry name" value="Thioredoxin_4"/>
    <property type="match status" value="1"/>
</dbReference>
<dbReference type="GO" id="GO:0016491">
    <property type="term" value="F:oxidoreductase activity"/>
    <property type="evidence" value="ECO:0007669"/>
    <property type="project" value="UniProtKB-KW"/>
</dbReference>
<keyword evidence="4" id="KW-1015">Disulfide bond</keyword>
<keyword evidence="6" id="KW-1133">Transmembrane helix</keyword>
<comment type="caution">
    <text evidence="8">The sequence shown here is derived from an EMBL/GenBank/DDBJ whole genome shotgun (WGS) entry which is preliminary data.</text>
</comment>
<evidence type="ECO:0000256" key="5">
    <source>
        <dbReference type="ARBA" id="ARBA00023284"/>
    </source>
</evidence>
<evidence type="ECO:0000256" key="1">
    <source>
        <dbReference type="ARBA" id="ARBA00005791"/>
    </source>
</evidence>
<accession>A0A2H0W4M7</accession>
<keyword evidence="5" id="KW-0676">Redox-active center</keyword>
<feature type="domain" description="Thioredoxin" evidence="7">
    <location>
        <begin position="39"/>
        <end position="233"/>
    </location>
</feature>
<dbReference type="PANTHER" id="PTHR13887">
    <property type="entry name" value="GLUTATHIONE S-TRANSFERASE KAPPA"/>
    <property type="match status" value="1"/>
</dbReference>
<dbReference type="Gene3D" id="3.40.30.10">
    <property type="entry name" value="Glutaredoxin"/>
    <property type="match status" value="1"/>
</dbReference>
<evidence type="ECO:0000256" key="2">
    <source>
        <dbReference type="ARBA" id="ARBA00022729"/>
    </source>
</evidence>
<comment type="similarity">
    <text evidence="1">Belongs to the thioredoxin family. DsbA subfamily.</text>
</comment>
<evidence type="ECO:0000256" key="3">
    <source>
        <dbReference type="ARBA" id="ARBA00023002"/>
    </source>
</evidence>
<name>A0A2H0W4M7_9BACT</name>
<dbReference type="PROSITE" id="PS51352">
    <property type="entry name" value="THIOREDOXIN_2"/>
    <property type="match status" value="1"/>
</dbReference>
<dbReference type="EMBL" id="PEZY01000005">
    <property type="protein sequence ID" value="PIS06303.1"/>
    <property type="molecule type" value="Genomic_DNA"/>
</dbReference>
<dbReference type="InterPro" id="IPR012336">
    <property type="entry name" value="Thioredoxin-like_fold"/>
</dbReference>
<gene>
    <name evidence="8" type="ORF">COT80_01905</name>
</gene>
<keyword evidence="3" id="KW-0560">Oxidoreductase</keyword>
<dbReference type="AlphaFoldDB" id="A0A2H0W4M7"/>
<proteinExistence type="inferred from homology"/>
<dbReference type="PANTHER" id="PTHR13887:SF14">
    <property type="entry name" value="DISULFIDE BOND FORMATION PROTEIN D"/>
    <property type="match status" value="1"/>
</dbReference>
<evidence type="ECO:0000256" key="4">
    <source>
        <dbReference type="ARBA" id="ARBA00023157"/>
    </source>
</evidence>
<keyword evidence="6" id="KW-0812">Transmembrane</keyword>
<evidence type="ECO:0000313" key="9">
    <source>
        <dbReference type="Proteomes" id="UP000229056"/>
    </source>
</evidence>
<reference evidence="9" key="1">
    <citation type="submission" date="2017-09" db="EMBL/GenBank/DDBJ databases">
        <title>Depth-based differentiation of microbial function through sediment-hosted aquifers and enrichment of novel symbionts in the deep terrestrial subsurface.</title>
        <authorList>
            <person name="Probst A.J."/>
            <person name="Ladd B."/>
            <person name="Jarett J.K."/>
            <person name="Geller-Mcgrath D.E."/>
            <person name="Sieber C.M.K."/>
            <person name="Emerson J.B."/>
            <person name="Anantharaman K."/>
            <person name="Thomas B.C."/>
            <person name="Malmstrom R."/>
            <person name="Stieglmeier M."/>
            <person name="Klingl A."/>
            <person name="Woyke T."/>
            <person name="Ryan C.M."/>
            <person name="Banfield J.F."/>
        </authorList>
    </citation>
    <scope>NUCLEOTIDE SEQUENCE [LARGE SCALE GENOMIC DNA]</scope>
</reference>
<evidence type="ECO:0000313" key="8">
    <source>
        <dbReference type="EMBL" id="PIS06303.1"/>
    </source>
</evidence>
<dbReference type="InterPro" id="IPR036249">
    <property type="entry name" value="Thioredoxin-like_sf"/>
</dbReference>